<dbReference type="PRINTS" id="PR00784">
    <property type="entry name" value="MTUNCOUPLING"/>
</dbReference>
<evidence type="ECO:0000256" key="5">
    <source>
        <dbReference type="ARBA" id="ARBA00022737"/>
    </source>
</evidence>
<dbReference type="Gene3D" id="1.50.40.10">
    <property type="entry name" value="Mitochondrial carrier domain"/>
    <property type="match status" value="1"/>
</dbReference>
<dbReference type="OrthoDB" id="448427at2759"/>
<keyword evidence="7 8" id="KW-0472">Membrane</keyword>
<dbReference type="EMBL" id="CDSF01000150">
    <property type="protein sequence ID" value="CEP03576.1"/>
    <property type="molecule type" value="Genomic_DNA"/>
</dbReference>
<dbReference type="Proteomes" id="UP000039324">
    <property type="component" value="Unassembled WGS sequence"/>
</dbReference>
<dbReference type="PANTHER" id="PTHR45618">
    <property type="entry name" value="MITOCHONDRIAL DICARBOXYLATE CARRIER-RELATED"/>
    <property type="match status" value="1"/>
</dbReference>
<evidence type="ECO:0000313" key="10">
    <source>
        <dbReference type="EMBL" id="CEP03576.1"/>
    </source>
</evidence>
<reference evidence="11 13" key="2">
    <citation type="submission" date="2018-03" db="EMBL/GenBank/DDBJ databases">
        <authorList>
            <person name="Fogelqvist J."/>
        </authorList>
    </citation>
    <scope>NUCLEOTIDE SEQUENCE [LARGE SCALE GENOMIC DNA]</scope>
</reference>
<reference evidence="10 12" key="1">
    <citation type="submission" date="2015-02" db="EMBL/GenBank/DDBJ databases">
        <authorList>
            <person name="Chooi Y.-H."/>
        </authorList>
    </citation>
    <scope>NUCLEOTIDE SEQUENCE [LARGE SCALE GENOMIC DNA]</scope>
    <source>
        <strain evidence="10">E3</strain>
    </source>
</reference>
<evidence type="ECO:0000256" key="4">
    <source>
        <dbReference type="ARBA" id="ARBA00022692"/>
    </source>
</evidence>
<keyword evidence="12" id="KW-1185">Reference proteome</keyword>
<dbReference type="SUPFAM" id="SSF103506">
    <property type="entry name" value="Mitochondrial carrier"/>
    <property type="match status" value="1"/>
</dbReference>
<evidence type="ECO:0000256" key="8">
    <source>
        <dbReference type="PROSITE-ProRule" id="PRU00282"/>
    </source>
</evidence>
<dbReference type="OMA" id="HARRYCS"/>
<dbReference type="EMBL" id="OVEO01000018">
    <property type="protein sequence ID" value="SPR01709.1"/>
    <property type="molecule type" value="Genomic_DNA"/>
</dbReference>
<dbReference type="PROSITE" id="PS50920">
    <property type="entry name" value="SOLCAR"/>
    <property type="match status" value="3"/>
</dbReference>
<evidence type="ECO:0000256" key="1">
    <source>
        <dbReference type="ARBA" id="ARBA00004141"/>
    </source>
</evidence>
<evidence type="ECO:0000256" key="7">
    <source>
        <dbReference type="ARBA" id="ARBA00023136"/>
    </source>
</evidence>
<evidence type="ECO:0000256" key="2">
    <source>
        <dbReference type="ARBA" id="ARBA00006375"/>
    </source>
</evidence>
<gene>
    <name evidence="10" type="ORF">PBRA_009461</name>
    <name evidence="11" type="ORF">PLBR_LOCUS8924</name>
</gene>
<dbReference type="InterPro" id="IPR018108">
    <property type="entry name" value="MCP_transmembrane"/>
</dbReference>
<accession>A0A0G4J8F5</accession>
<keyword evidence="4 8" id="KW-0812">Transmembrane</keyword>
<organism evidence="10 12">
    <name type="scientific">Plasmodiophora brassicae</name>
    <name type="common">Clubroot disease agent</name>
    <dbReference type="NCBI Taxonomy" id="37360"/>
    <lineage>
        <taxon>Eukaryota</taxon>
        <taxon>Sar</taxon>
        <taxon>Rhizaria</taxon>
        <taxon>Endomyxa</taxon>
        <taxon>Phytomyxea</taxon>
        <taxon>Plasmodiophorida</taxon>
        <taxon>Plasmodiophoridae</taxon>
        <taxon>Plasmodiophora</taxon>
    </lineage>
</organism>
<evidence type="ECO:0000313" key="11">
    <source>
        <dbReference type="EMBL" id="SPR01709.1"/>
    </source>
</evidence>
<feature type="repeat" description="Solcar" evidence="8">
    <location>
        <begin position="12"/>
        <end position="100"/>
    </location>
</feature>
<keyword evidence="11" id="KW-0496">Mitochondrion</keyword>
<dbReference type="GO" id="GO:0055085">
    <property type="term" value="P:transmembrane transport"/>
    <property type="evidence" value="ECO:0007669"/>
    <property type="project" value="InterPro"/>
</dbReference>
<evidence type="ECO:0000313" key="12">
    <source>
        <dbReference type="Proteomes" id="UP000039324"/>
    </source>
</evidence>
<keyword evidence="5" id="KW-0677">Repeat</keyword>
<evidence type="ECO:0000256" key="9">
    <source>
        <dbReference type="RuleBase" id="RU000488"/>
    </source>
</evidence>
<sequence>MAHGGDAGRPAPTMLQMMGASGVAACVAEVATIPIDTAKVRLQIQAGRSGGVYTGLFQTVARIAVDESPASLWKGVSAGLARQIVYAPLRIGLYGPTRDWIGQGDTGLATRIAAGLATGCIGISVANPVDLIKIRLQAQGRLPPGTPPRYAGMTDAVRQIARTEGVAGFWTGILPNIARNSIINAAELATYDQFKSMALETSYFKDDVVTHVVCALAAGFSATVVGSPVDVIKTRVMNSTTGADGVKLYDGALDCALKIVRNEGVLAFYKGFVANYARIGSWNLVMFLTMEQIRLRVF</sequence>
<name>A0A0G4J8F5_PLABS</name>
<dbReference type="InterPro" id="IPR023395">
    <property type="entry name" value="MCP_dom_sf"/>
</dbReference>
<comment type="similarity">
    <text evidence="2 9">Belongs to the mitochondrial carrier (TC 2.A.29) family.</text>
</comment>
<dbReference type="GO" id="GO:0016020">
    <property type="term" value="C:membrane"/>
    <property type="evidence" value="ECO:0007669"/>
    <property type="project" value="UniProtKB-SubCell"/>
</dbReference>
<evidence type="ECO:0000313" key="13">
    <source>
        <dbReference type="Proteomes" id="UP000290189"/>
    </source>
</evidence>
<feature type="repeat" description="Solcar" evidence="8">
    <location>
        <begin position="206"/>
        <end position="296"/>
    </location>
</feature>
<geneLocation type="mitochondrion" evidence="11"/>
<proteinExistence type="inferred from homology"/>
<keyword evidence="6" id="KW-1133">Transmembrane helix</keyword>
<dbReference type="InterPro" id="IPR002067">
    <property type="entry name" value="MCP"/>
</dbReference>
<dbReference type="AlphaFoldDB" id="A0A0G4J8F5"/>
<comment type="subcellular location">
    <subcellularLocation>
        <location evidence="1">Membrane</location>
        <topology evidence="1">Multi-pass membrane protein</topology>
    </subcellularLocation>
</comment>
<dbReference type="Pfam" id="PF00153">
    <property type="entry name" value="Mito_carr"/>
    <property type="match status" value="3"/>
</dbReference>
<keyword evidence="3 9" id="KW-0813">Transport</keyword>
<protein>
    <submittedName>
        <fullName evidence="10">Uncharacterized protein</fullName>
    </submittedName>
</protein>
<dbReference type="InterPro" id="IPR050391">
    <property type="entry name" value="Mito_Metabolite_Transporter"/>
</dbReference>
<evidence type="ECO:0000256" key="3">
    <source>
        <dbReference type="ARBA" id="ARBA00022448"/>
    </source>
</evidence>
<feature type="repeat" description="Solcar" evidence="8">
    <location>
        <begin position="106"/>
        <end position="197"/>
    </location>
</feature>
<evidence type="ECO:0000256" key="6">
    <source>
        <dbReference type="ARBA" id="ARBA00022989"/>
    </source>
</evidence>
<dbReference type="Proteomes" id="UP000290189">
    <property type="component" value="Unassembled WGS sequence"/>
</dbReference>